<reference evidence="2" key="1">
    <citation type="journal article" date="2022" name="Int. J. Mol. Sci.">
        <title>Draft Genome of Tanacetum Coccineum: Genomic Comparison of Closely Related Tanacetum-Family Plants.</title>
        <authorList>
            <person name="Yamashiro T."/>
            <person name="Shiraishi A."/>
            <person name="Nakayama K."/>
            <person name="Satake H."/>
        </authorList>
    </citation>
    <scope>NUCLEOTIDE SEQUENCE</scope>
</reference>
<comment type="caution">
    <text evidence="2">The sequence shown here is derived from an EMBL/GenBank/DDBJ whole genome shotgun (WGS) entry which is preliminary data.</text>
</comment>
<organism evidence="2 3">
    <name type="scientific">Tanacetum coccineum</name>
    <dbReference type="NCBI Taxonomy" id="301880"/>
    <lineage>
        <taxon>Eukaryota</taxon>
        <taxon>Viridiplantae</taxon>
        <taxon>Streptophyta</taxon>
        <taxon>Embryophyta</taxon>
        <taxon>Tracheophyta</taxon>
        <taxon>Spermatophyta</taxon>
        <taxon>Magnoliopsida</taxon>
        <taxon>eudicotyledons</taxon>
        <taxon>Gunneridae</taxon>
        <taxon>Pentapetalae</taxon>
        <taxon>asterids</taxon>
        <taxon>campanulids</taxon>
        <taxon>Asterales</taxon>
        <taxon>Asteraceae</taxon>
        <taxon>Asteroideae</taxon>
        <taxon>Anthemideae</taxon>
        <taxon>Anthemidinae</taxon>
        <taxon>Tanacetum</taxon>
    </lineage>
</organism>
<name>A0ABQ5B5G3_9ASTR</name>
<dbReference type="EMBL" id="BQNB010012846">
    <property type="protein sequence ID" value="GJT08639.1"/>
    <property type="molecule type" value="Genomic_DNA"/>
</dbReference>
<keyword evidence="3" id="KW-1185">Reference proteome</keyword>
<feature type="region of interest" description="Disordered" evidence="1">
    <location>
        <begin position="38"/>
        <end position="119"/>
    </location>
</feature>
<dbReference type="Proteomes" id="UP001151760">
    <property type="component" value="Unassembled WGS sequence"/>
</dbReference>
<evidence type="ECO:0000313" key="3">
    <source>
        <dbReference type="Proteomes" id="UP001151760"/>
    </source>
</evidence>
<gene>
    <name evidence="2" type="ORF">Tco_0843101</name>
</gene>
<reference evidence="2" key="2">
    <citation type="submission" date="2022-01" db="EMBL/GenBank/DDBJ databases">
        <authorList>
            <person name="Yamashiro T."/>
            <person name="Shiraishi A."/>
            <person name="Satake H."/>
            <person name="Nakayama K."/>
        </authorList>
    </citation>
    <scope>NUCLEOTIDE SEQUENCE</scope>
</reference>
<feature type="compositionally biased region" description="Polar residues" evidence="1">
    <location>
        <begin position="66"/>
        <end position="81"/>
    </location>
</feature>
<proteinExistence type="predicted"/>
<accession>A0ABQ5B5G3</accession>
<evidence type="ECO:0000313" key="2">
    <source>
        <dbReference type="EMBL" id="GJT08639.1"/>
    </source>
</evidence>
<feature type="compositionally biased region" description="Basic and acidic residues" evidence="1">
    <location>
        <begin position="42"/>
        <end position="58"/>
    </location>
</feature>
<sequence>MLPSEARMMTSVWIPSENSLPKVDIAVVFWLYVNPFFQRPNVNDKKPGEQRDSTKPSDKITVPAGPSQSVTDDLPNSQIESNEVVGPSCTTKGDCVVTSSPLDPQRESKLHTTIPQPQR</sequence>
<evidence type="ECO:0000256" key="1">
    <source>
        <dbReference type="SAM" id="MobiDB-lite"/>
    </source>
</evidence>
<protein>
    <submittedName>
        <fullName evidence="2">Uncharacterized protein</fullName>
    </submittedName>
</protein>